<dbReference type="InterPro" id="IPR041938">
    <property type="entry name" value="Hist-Lys_N-MTase_N"/>
</dbReference>
<dbReference type="AlphaFoldDB" id="A0A8H3FST0"/>
<evidence type="ECO:0000256" key="12">
    <source>
        <dbReference type="ARBA" id="ARBA00024057"/>
    </source>
</evidence>
<evidence type="ECO:0000256" key="6">
    <source>
        <dbReference type="ARBA" id="ARBA00022454"/>
    </source>
</evidence>
<dbReference type="GO" id="GO:0005694">
    <property type="term" value="C:chromosome"/>
    <property type="evidence" value="ECO:0007669"/>
    <property type="project" value="UniProtKB-SubCell"/>
</dbReference>
<evidence type="ECO:0000259" key="16">
    <source>
        <dbReference type="PROSITE" id="PS50280"/>
    </source>
</evidence>
<dbReference type="Gene3D" id="1.10.10.1700">
    <property type="entry name" value="Histone-lysine N-methyltransferase"/>
    <property type="match status" value="1"/>
</dbReference>
<name>A0A8H3FST0_9LECA</name>
<evidence type="ECO:0000256" key="13">
    <source>
        <dbReference type="ARBA" id="ARBA00030653"/>
    </source>
</evidence>
<evidence type="ECO:0000256" key="4">
    <source>
        <dbReference type="ARBA" id="ARBA00014232"/>
    </source>
</evidence>
<evidence type="ECO:0000256" key="5">
    <source>
        <dbReference type="ARBA" id="ARBA00015413"/>
    </source>
</evidence>
<dbReference type="InterPro" id="IPR025783">
    <property type="entry name" value="Set9_fungi"/>
</dbReference>
<comment type="caution">
    <text evidence="17">The sequence shown here is derived from an EMBL/GenBank/DDBJ whole genome shotgun (WGS) entry which is preliminary data.</text>
</comment>
<reference evidence="17" key="1">
    <citation type="submission" date="2021-03" db="EMBL/GenBank/DDBJ databases">
        <authorList>
            <person name="Tagirdzhanova G."/>
        </authorList>
    </citation>
    <scope>NUCLEOTIDE SEQUENCE</scope>
</reference>
<dbReference type="PANTHER" id="PTHR12977:SF4">
    <property type="entry name" value="HISTONE-LYSINE N-METHYLTRANSFERASE KMT5B"/>
    <property type="match status" value="1"/>
</dbReference>
<keyword evidence="6" id="KW-0158">Chromosome</keyword>
<evidence type="ECO:0000313" key="17">
    <source>
        <dbReference type="EMBL" id="CAF9927163.1"/>
    </source>
</evidence>
<sequence length="708" mass="80333">MSRNAAQGKGDAKRPRLTLSELASYDDICTDALVDNVFFWSTIRKNRAKYNSGRGFSEESVTKILFDSLICDEDIKKTEVRLLRLNGFQKFLARLTTPREQEDFKKHLRKYISIWLPDCAWEVTTTNRYTVITHEAAVVARRHIRRGETIQYLCGTLVEMTSEEEKDLDLTRRDFSIVTSSRSKRTSLFLGPARFANHDCKANARLTTTGSWGMSVVAVTAIDEGEEITVTYGEDYFGENNCECLCGSCEKEAIGGWTKPESSPAGEALTMAEQEVEPYSLRRRQRHYGDSQTSTPEPDLFATLRMPRSRTGTRTPPAVLTPKRGQLVKKTLAHTSSALVRHSHEANERKAVENRDSPCPEGLKDDALPAPPLLVPAESELKHDIELSTPSTEAAGYVVKQEIEEDSICVSMENTPRPETKRIEDRIKISTPNHNPEPAITRKQGYLPCTDTSSAIGTPPRKRSRDSIDAVAKIEPLSKRSRIDTVRLFSDPRSLILPTPHAHEELASSRDSSISDTVSEKSQAIQVETPLSSQADDAFFLKFEESADAAKDEPASEIFSRALDDDSGLSELESDEEFDDMNFQIIRRKKCVTNPRKKLPKHNHLPESSEIPRVRYPGDYLMTPILLAEPYSRWVQCKTCRNVWVQANGYCTRRECPRCERHSKLYGYQWPKVYDEKHERVVDHREVHRFLTATEEDELRGRMKSLAR</sequence>
<keyword evidence="18" id="KW-1185">Reference proteome</keyword>
<evidence type="ECO:0000256" key="7">
    <source>
        <dbReference type="ARBA" id="ARBA00022603"/>
    </source>
</evidence>
<protein>
    <recommendedName>
        <fullName evidence="5">Histone-lysine N-methyltransferase SET9</fullName>
        <ecNumber evidence="12">2.1.1.372</ecNumber>
    </recommendedName>
    <alternativeName>
        <fullName evidence="4">Histone-lysine N-methyltransferase set9</fullName>
    </alternativeName>
    <alternativeName>
        <fullName evidence="13">SET domain protein 9</fullName>
    </alternativeName>
</protein>
<dbReference type="SUPFAM" id="SSF82199">
    <property type="entry name" value="SET domain"/>
    <property type="match status" value="1"/>
</dbReference>
<dbReference type="Pfam" id="PF00856">
    <property type="entry name" value="SET"/>
    <property type="match status" value="1"/>
</dbReference>
<evidence type="ECO:0000256" key="1">
    <source>
        <dbReference type="ARBA" id="ARBA00001984"/>
    </source>
</evidence>
<gene>
    <name evidence="17" type="ORF">GOMPHAMPRED_004333</name>
</gene>
<proteinExistence type="predicted"/>
<evidence type="ECO:0000313" key="18">
    <source>
        <dbReference type="Proteomes" id="UP000664169"/>
    </source>
</evidence>
<dbReference type="PANTHER" id="PTHR12977">
    <property type="entry name" value="SUPPRESSOR OF VARIEGATION 4-20-RELATED"/>
    <property type="match status" value="1"/>
</dbReference>
<comment type="function">
    <text evidence="1">Histone methyltransferase that trimethylates 'Lys-20' of histone H4 to form H4K20me3.</text>
</comment>
<dbReference type="GO" id="GO:0032259">
    <property type="term" value="P:methylation"/>
    <property type="evidence" value="ECO:0007669"/>
    <property type="project" value="UniProtKB-KW"/>
</dbReference>
<evidence type="ECO:0000256" key="14">
    <source>
        <dbReference type="ARBA" id="ARBA00048081"/>
    </source>
</evidence>
<evidence type="ECO:0000256" key="8">
    <source>
        <dbReference type="ARBA" id="ARBA00022679"/>
    </source>
</evidence>
<evidence type="ECO:0000256" key="3">
    <source>
        <dbReference type="ARBA" id="ARBA00004286"/>
    </source>
</evidence>
<dbReference type="GO" id="GO:0005634">
    <property type="term" value="C:nucleus"/>
    <property type="evidence" value="ECO:0007669"/>
    <property type="project" value="UniProtKB-SubCell"/>
</dbReference>
<keyword evidence="7" id="KW-0489">Methyltransferase</keyword>
<feature type="compositionally biased region" description="Basic and acidic residues" evidence="15">
    <location>
        <begin position="342"/>
        <end position="367"/>
    </location>
</feature>
<keyword evidence="9" id="KW-0949">S-adenosyl-L-methionine</keyword>
<dbReference type="EMBL" id="CAJPDQ010000026">
    <property type="protein sequence ID" value="CAF9927163.1"/>
    <property type="molecule type" value="Genomic_DNA"/>
</dbReference>
<evidence type="ECO:0000256" key="11">
    <source>
        <dbReference type="ARBA" id="ARBA00023242"/>
    </source>
</evidence>
<dbReference type="CDD" id="cd10524">
    <property type="entry name" value="SET_Suv4-20-like"/>
    <property type="match status" value="1"/>
</dbReference>
<dbReference type="GO" id="GO:0140943">
    <property type="term" value="F:histone H4K20 trimethyltransferase activity"/>
    <property type="evidence" value="ECO:0007669"/>
    <property type="project" value="UniProtKB-EC"/>
</dbReference>
<feature type="region of interest" description="Disordered" evidence="15">
    <location>
        <begin position="339"/>
        <end position="371"/>
    </location>
</feature>
<evidence type="ECO:0000256" key="10">
    <source>
        <dbReference type="ARBA" id="ARBA00022853"/>
    </source>
</evidence>
<accession>A0A8H3FST0</accession>
<organism evidence="17 18">
    <name type="scientific">Gomphillus americanus</name>
    <dbReference type="NCBI Taxonomy" id="1940652"/>
    <lineage>
        <taxon>Eukaryota</taxon>
        <taxon>Fungi</taxon>
        <taxon>Dikarya</taxon>
        <taxon>Ascomycota</taxon>
        <taxon>Pezizomycotina</taxon>
        <taxon>Lecanoromycetes</taxon>
        <taxon>OSLEUM clade</taxon>
        <taxon>Ostropomycetidae</taxon>
        <taxon>Ostropales</taxon>
        <taxon>Graphidaceae</taxon>
        <taxon>Gomphilloideae</taxon>
        <taxon>Gomphillus</taxon>
    </lineage>
</organism>
<dbReference type="SMART" id="SM00317">
    <property type="entry name" value="SET"/>
    <property type="match status" value="1"/>
</dbReference>
<evidence type="ECO:0000256" key="9">
    <source>
        <dbReference type="ARBA" id="ARBA00022691"/>
    </source>
</evidence>
<comment type="subcellular location">
    <subcellularLocation>
        <location evidence="3">Chromosome</location>
    </subcellularLocation>
    <subcellularLocation>
        <location evidence="2">Nucleus</location>
    </subcellularLocation>
</comment>
<dbReference type="EC" id="2.1.1.372" evidence="12"/>
<keyword evidence="11" id="KW-0539">Nucleus</keyword>
<dbReference type="PROSITE" id="PS51567">
    <property type="entry name" value="SAM_MT43_SUVAR420_1"/>
    <property type="match status" value="1"/>
</dbReference>
<dbReference type="InterPro" id="IPR039977">
    <property type="entry name" value="Suv4-20/Set9"/>
</dbReference>
<evidence type="ECO:0000256" key="15">
    <source>
        <dbReference type="SAM" id="MobiDB-lite"/>
    </source>
</evidence>
<feature type="region of interest" description="Disordered" evidence="15">
    <location>
        <begin position="429"/>
        <end position="467"/>
    </location>
</feature>
<feature type="domain" description="SET" evidence="16">
    <location>
        <begin position="119"/>
        <end position="233"/>
    </location>
</feature>
<dbReference type="Gene3D" id="2.170.270.10">
    <property type="entry name" value="SET domain"/>
    <property type="match status" value="1"/>
</dbReference>
<dbReference type="InterPro" id="IPR046341">
    <property type="entry name" value="SET_dom_sf"/>
</dbReference>
<dbReference type="InterPro" id="IPR001214">
    <property type="entry name" value="SET_dom"/>
</dbReference>
<comment type="catalytic activity">
    <reaction evidence="14">
        <text>L-lysyl(20)-[histone H4] + 3 S-adenosyl-L-methionine = N(6),N(6),N(6)-trimethyl-L-lysyl(20)-[histone H4] + 3 S-adenosyl-L-homocysteine + 3 H(+)</text>
        <dbReference type="Rhea" id="RHEA:64456"/>
        <dbReference type="Rhea" id="RHEA-COMP:15554"/>
        <dbReference type="Rhea" id="RHEA-COMP:15998"/>
        <dbReference type="ChEBI" id="CHEBI:15378"/>
        <dbReference type="ChEBI" id="CHEBI:29969"/>
        <dbReference type="ChEBI" id="CHEBI:57856"/>
        <dbReference type="ChEBI" id="CHEBI:59789"/>
        <dbReference type="ChEBI" id="CHEBI:61961"/>
        <dbReference type="EC" id="2.1.1.372"/>
    </reaction>
</comment>
<dbReference type="OrthoDB" id="6627536at2759"/>
<evidence type="ECO:0000256" key="2">
    <source>
        <dbReference type="ARBA" id="ARBA00004123"/>
    </source>
</evidence>
<keyword evidence="8" id="KW-0808">Transferase</keyword>
<keyword evidence="10" id="KW-0156">Chromatin regulator</keyword>
<dbReference type="Proteomes" id="UP000664169">
    <property type="component" value="Unassembled WGS sequence"/>
</dbReference>
<dbReference type="PROSITE" id="PS50280">
    <property type="entry name" value="SET"/>
    <property type="match status" value="1"/>
</dbReference>